<evidence type="ECO:0000313" key="1">
    <source>
        <dbReference type="EMBL" id="CAB4154415.1"/>
    </source>
</evidence>
<organism evidence="1">
    <name type="scientific">uncultured Caudovirales phage</name>
    <dbReference type="NCBI Taxonomy" id="2100421"/>
    <lineage>
        <taxon>Viruses</taxon>
        <taxon>Duplodnaviria</taxon>
        <taxon>Heunggongvirae</taxon>
        <taxon>Uroviricota</taxon>
        <taxon>Caudoviricetes</taxon>
        <taxon>Peduoviridae</taxon>
        <taxon>Maltschvirus</taxon>
        <taxon>Maltschvirus maltsch</taxon>
    </lineage>
</organism>
<accession>A0A6J5NBA6</accession>
<dbReference type="EMBL" id="LR796614">
    <property type="protein sequence ID" value="CAB4154415.1"/>
    <property type="molecule type" value="Genomic_DNA"/>
</dbReference>
<gene>
    <name evidence="1" type="ORF">UFOVP654_1</name>
</gene>
<name>A0A6J5NBA6_9CAUD</name>
<proteinExistence type="predicted"/>
<sequence>MKLNTTAIATAIRAATNSLGKLEGEKARYQALVLELQGLFGDSDRETVKAHVCECVAKRGEYTEGTWAKEAGTSKKRANRIIASVMGKAESAKVKVNKALVKQIAALLTEMDTKAVNATLTAVRAVL</sequence>
<protein>
    <submittedName>
        <fullName evidence="1">Uncharacterized protein</fullName>
    </submittedName>
</protein>
<reference evidence="1" key="1">
    <citation type="submission" date="2020-04" db="EMBL/GenBank/DDBJ databases">
        <authorList>
            <person name="Chiriac C."/>
            <person name="Salcher M."/>
            <person name="Ghai R."/>
            <person name="Kavagutti S V."/>
        </authorList>
    </citation>
    <scope>NUCLEOTIDE SEQUENCE</scope>
</reference>